<keyword evidence="2" id="KW-1185">Reference proteome</keyword>
<dbReference type="EMBL" id="KZ824882">
    <property type="protein sequence ID" value="RAH76188.1"/>
    <property type="molecule type" value="Genomic_DNA"/>
</dbReference>
<evidence type="ECO:0000313" key="1">
    <source>
        <dbReference type="EMBL" id="RAH76188.1"/>
    </source>
</evidence>
<accession>A0A8T8WJY6</accession>
<protein>
    <submittedName>
        <fullName evidence="1">Uncharacterized protein</fullName>
    </submittedName>
</protein>
<dbReference type="AlphaFoldDB" id="A0A8T8WJY6"/>
<dbReference type="Proteomes" id="UP000249497">
    <property type="component" value="Unassembled WGS sequence"/>
</dbReference>
<reference evidence="1 2" key="1">
    <citation type="submission" date="2018-02" db="EMBL/GenBank/DDBJ databases">
        <title>The genomes of Aspergillus section Nigri reveals drivers in fungal speciation.</title>
        <authorList>
            <consortium name="DOE Joint Genome Institute"/>
            <person name="Vesth T.C."/>
            <person name="Nybo J."/>
            <person name="Theobald S."/>
            <person name="Brandl J."/>
            <person name="Frisvad J.C."/>
            <person name="Nielsen K.F."/>
            <person name="Lyhne E.K."/>
            <person name="Kogle M.E."/>
            <person name="Kuo A."/>
            <person name="Riley R."/>
            <person name="Clum A."/>
            <person name="Nolan M."/>
            <person name="Lipzen A."/>
            <person name="Salamov A."/>
            <person name="Henrissat B."/>
            <person name="Wiebenga A."/>
            <person name="De vries R.P."/>
            <person name="Grigoriev I.V."/>
            <person name="Mortensen U.H."/>
            <person name="Andersen M.R."/>
            <person name="Baker S.E."/>
        </authorList>
    </citation>
    <scope>NUCLEOTIDE SEQUENCE [LARGE SCALE GENOMIC DNA]</scope>
    <source>
        <strain evidence="1 2">CBS 114.51</strain>
    </source>
</reference>
<dbReference type="GeneID" id="37179179"/>
<evidence type="ECO:0000313" key="2">
    <source>
        <dbReference type="Proteomes" id="UP000249497"/>
    </source>
</evidence>
<dbReference type="RefSeq" id="XP_025522082.1">
    <property type="nucleotide sequence ID" value="XM_025675487.1"/>
</dbReference>
<organism evidence="1 2">
    <name type="scientific">Aspergillus japonicus CBS 114.51</name>
    <dbReference type="NCBI Taxonomy" id="1448312"/>
    <lineage>
        <taxon>Eukaryota</taxon>
        <taxon>Fungi</taxon>
        <taxon>Dikarya</taxon>
        <taxon>Ascomycota</taxon>
        <taxon>Pezizomycotina</taxon>
        <taxon>Eurotiomycetes</taxon>
        <taxon>Eurotiomycetidae</taxon>
        <taxon>Eurotiales</taxon>
        <taxon>Aspergillaceae</taxon>
        <taxon>Aspergillus</taxon>
        <taxon>Aspergillus subgen. Circumdati</taxon>
    </lineage>
</organism>
<name>A0A8T8WJY6_ASPJA</name>
<sequence length="231" mass="25982">MEVREWEETAEGGPLTNWSYSWHLFVYQSGPHIPASVLDVSYQMPCQQVWDIMQAASDSTHFYIEVCVITTTQHINATTAVTAHHMHPPYKKRGTAPLNVLASIVLAGVPQIRCQYHPVQQLAHTVTSTNAETSHNCPTGRPAQHLSISSDSQRLEQHNNPPHHTSRALNQAPLQQAGPIAQLSRVRPPLGPSFCLLRILFCRFTVMGNLLYVADVFRSIEMGQEWWISRI</sequence>
<proteinExistence type="predicted"/>
<gene>
    <name evidence="1" type="ORF">BO86DRAFT_425483</name>
</gene>